<feature type="region of interest" description="Disordered" evidence="1">
    <location>
        <begin position="102"/>
        <end position="126"/>
    </location>
</feature>
<name>A0A8J2SXP9_9STRA</name>
<keyword evidence="3" id="KW-0732">Signal</keyword>
<feature type="transmembrane region" description="Helical" evidence="2">
    <location>
        <begin position="189"/>
        <end position="210"/>
    </location>
</feature>
<organism evidence="4 5">
    <name type="scientific">Pelagomonas calceolata</name>
    <dbReference type="NCBI Taxonomy" id="35677"/>
    <lineage>
        <taxon>Eukaryota</taxon>
        <taxon>Sar</taxon>
        <taxon>Stramenopiles</taxon>
        <taxon>Ochrophyta</taxon>
        <taxon>Pelagophyceae</taxon>
        <taxon>Pelagomonadales</taxon>
        <taxon>Pelagomonadaceae</taxon>
        <taxon>Pelagomonas</taxon>
    </lineage>
</organism>
<evidence type="ECO:0000256" key="1">
    <source>
        <dbReference type="SAM" id="MobiDB-lite"/>
    </source>
</evidence>
<comment type="caution">
    <text evidence="4">The sequence shown here is derived from an EMBL/GenBank/DDBJ whole genome shotgun (WGS) entry which is preliminary data.</text>
</comment>
<reference evidence="4" key="1">
    <citation type="submission" date="2021-11" db="EMBL/GenBank/DDBJ databases">
        <authorList>
            <consortium name="Genoscope - CEA"/>
            <person name="William W."/>
        </authorList>
    </citation>
    <scope>NUCLEOTIDE SEQUENCE</scope>
</reference>
<keyword evidence="2" id="KW-1133">Transmembrane helix</keyword>
<accession>A0A8J2SXP9</accession>
<proteinExistence type="predicted"/>
<gene>
    <name evidence="4" type="ORF">PECAL_5P13030</name>
</gene>
<dbReference type="EMBL" id="CAKKNE010000005">
    <property type="protein sequence ID" value="CAH0376697.1"/>
    <property type="molecule type" value="Genomic_DNA"/>
</dbReference>
<dbReference type="AlphaFoldDB" id="A0A8J2SXP9"/>
<feature type="chain" id="PRO_5035263739" description="3'-5' exonuclease domain-containing protein" evidence="3">
    <location>
        <begin position="20"/>
        <end position="572"/>
    </location>
</feature>
<sequence length="572" mass="63940">MLRLLVVATAAAAPASLFSEPVSVHFQGEPVPPARARPAKVPRDDSLRGKLARTALKAVTYASRRTSEGLQRASNYLDGTATRAEGARQLLKTLKKKDTLSTTRRKRFWPSPRPTPSYNATTRHRKRDVLRQSTQSLVFRCLGVAAELWRRFNLLRERSLLGMLVLAFALGRATLSPTKRDPFHKKRRWSALLYLLLKWLCVVFSLRAVLRDPSLNRTRVEVNAEPALPGLSSHAKTADLIEYNMAAVWRSGLGAYFSRRATGELRRALKTLDASFEVKEAVVDFGLRPPRIKEMRRLVETPSFLVEALEQRSGTQKPTLAFAVDLEAWSIDTQAFLTLDLELRGRFAKFGLPRIGAVFEDAQLSPSTLLVAVELSEDYPFLEHLAAAFDGSLPRLTSTALVGEDADAASVPFPVFSDSMDDEVRKALPTAPESLAFDLGRWLVECSPPEAPLVVQEASEVKEEFDCDGPSKGWRRLARYARCRLPRPSTEKAATTAPAADVTERRKRLLDAAASLGAEHDSLVQEARGRLRRQLARELQSLAPFRFNRRKLQAHLRDEPMRAYVHYSQPAA</sequence>
<evidence type="ECO:0000256" key="3">
    <source>
        <dbReference type="SAM" id="SignalP"/>
    </source>
</evidence>
<keyword evidence="2" id="KW-0812">Transmembrane</keyword>
<feature type="transmembrane region" description="Helical" evidence="2">
    <location>
        <begin position="160"/>
        <end position="177"/>
    </location>
</feature>
<keyword evidence="5" id="KW-1185">Reference proteome</keyword>
<evidence type="ECO:0000313" key="4">
    <source>
        <dbReference type="EMBL" id="CAH0376697.1"/>
    </source>
</evidence>
<evidence type="ECO:0000256" key="2">
    <source>
        <dbReference type="SAM" id="Phobius"/>
    </source>
</evidence>
<feature type="signal peptide" evidence="3">
    <location>
        <begin position="1"/>
        <end position="19"/>
    </location>
</feature>
<protein>
    <recommendedName>
        <fullName evidence="6">3'-5' exonuclease domain-containing protein</fullName>
    </recommendedName>
</protein>
<keyword evidence="2" id="KW-0472">Membrane</keyword>
<dbReference type="Proteomes" id="UP000789595">
    <property type="component" value="Unassembled WGS sequence"/>
</dbReference>
<evidence type="ECO:0000313" key="5">
    <source>
        <dbReference type="Proteomes" id="UP000789595"/>
    </source>
</evidence>
<evidence type="ECO:0008006" key="6">
    <source>
        <dbReference type="Google" id="ProtNLM"/>
    </source>
</evidence>